<name>A0A2B4RT74_STYPI</name>
<reference evidence="2" key="1">
    <citation type="journal article" date="2017" name="bioRxiv">
        <title>Comparative analysis of the genomes of Stylophora pistillata and Acropora digitifera provides evidence for extensive differences between species of corals.</title>
        <authorList>
            <person name="Voolstra C.R."/>
            <person name="Li Y."/>
            <person name="Liew Y.J."/>
            <person name="Baumgarten S."/>
            <person name="Zoccola D."/>
            <person name="Flot J.-F."/>
            <person name="Tambutte S."/>
            <person name="Allemand D."/>
            <person name="Aranda M."/>
        </authorList>
    </citation>
    <scope>NUCLEOTIDE SEQUENCE [LARGE SCALE GENOMIC DNA]</scope>
</reference>
<proteinExistence type="predicted"/>
<dbReference type="Proteomes" id="UP000225706">
    <property type="component" value="Unassembled WGS sequence"/>
</dbReference>
<dbReference type="GO" id="GO:0008270">
    <property type="term" value="F:zinc ion binding"/>
    <property type="evidence" value="ECO:0007669"/>
    <property type="project" value="UniProtKB-KW"/>
</dbReference>
<dbReference type="EMBL" id="LSMT01000269">
    <property type="protein sequence ID" value="PFX21634.1"/>
    <property type="molecule type" value="Genomic_DNA"/>
</dbReference>
<organism evidence="1 2">
    <name type="scientific">Stylophora pistillata</name>
    <name type="common">Smooth cauliflower coral</name>
    <dbReference type="NCBI Taxonomy" id="50429"/>
    <lineage>
        <taxon>Eukaryota</taxon>
        <taxon>Metazoa</taxon>
        <taxon>Cnidaria</taxon>
        <taxon>Anthozoa</taxon>
        <taxon>Hexacorallia</taxon>
        <taxon>Scleractinia</taxon>
        <taxon>Astrocoeniina</taxon>
        <taxon>Pocilloporidae</taxon>
        <taxon>Stylophora</taxon>
    </lineage>
</organism>
<sequence>MASIVFSSVFEIVLGLLGDNIRGKMAEKLRDGDVFDEEFRDLVITENNEIKSMLKGLSRKDLRESIIVFKEGIEILFEFFDKAGFHREYRDDAETEQATRNIALSLTQEMKKLDRKYLDDSTTQYLSEAKKRFKQAREKATGAFANEALNMSDRLLATRYRIMATILETLDSLELALVPCRACIRDLNCLAAVQNSFGAQVTTRGIKAVKSLFRKKERGRLISSVCHMNRVLYEVSRIVLGRCPLEMAWPSVDTGEGKVDPLRDERITNALQNQDIEDFCVIRSFGEDELKWVSGIATNSKKQFILTEVTGANIKVFDSCGKLVEHFSPPNKVTPLDVATDLSDNIFVLAVIMSSNEVNLNTVRCSGNEPTLFSSIGSETESVETMEIEANDEGTLWAYKYTKTAVLQRPLGKGGCDSKLSVDGSGNMIVLRVSYETSVKRVLEKYDSQGLFVRSFGEETTVKNLKDITTVNDGQVIALDRLNRCVHIFGENGQHLREFELQRISEPDCISFHQESGHVVAAGVSEENDSLFVEIYTKTGKFKCGHHIYKNGIS</sequence>
<dbReference type="GO" id="GO:0043161">
    <property type="term" value="P:proteasome-mediated ubiquitin-dependent protein catabolic process"/>
    <property type="evidence" value="ECO:0007669"/>
    <property type="project" value="TreeGrafter"/>
</dbReference>
<accession>A0A2B4RT74</accession>
<protein>
    <recommendedName>
        <fullName evidence="3">Tripartite motif-containing protein 2</fullName>
    </recommendedName>
</protein>
<evidence type="ECO:0000313" key="1">
    <source>
        <dbReference type="EMBL" id="PFX21634.1"/>
    </source>
</evidence>
<dbReference type="Gene3D" id="2.120.10.30">
    <property type="entry name" value="TolB, C-terminal domain"/>
    <property type="match status" value="2"/>
</dbReference>
<keyword evidence="2" id="KW-1185">Reference proteome</keyword>
<dbReference type="OrthoDB" id="5971427at2759"/>
<comment type="caution">
    <text evidence="1">The sequence shown here is derived from an EMBL/GenBank/DDBJ whole genome shotgun (WGS) entry which is preliminary data.</text>
</comment>
<dbReference type="PANTHER" id="PTHR24104:SF25">
    <property type="entry name" value="PROTEIN LIN-41"/>
    <property type="match status" value="1"/>
</dbReference>
<dbReference type="AlphaFoldDB" id="A0A2B4RT74"/>
<dbReference type="PANTHER" id="PTHR24104">
    <property type="entry name" value="E3 UBIQUITIN-PROTEIN LIGASE NHLRC1-RELATED"/>
    <property type="match status" value="1"/>
</dbReference>
<dbReference type="GO" id="GO:0000209">
    <property type="term" value="P:protein polyubiquitination"/>
    <property type="evidence" value="ECO:0007669"/>
    <property type="project" value="TreeGrafter"/>
</dbReference>
<dbReference type="InterPro" id="IPR011042">
    <property type="entry name" value="6-blade_b-propeller_TolB-like"/>
</dbReference>
<evidence type="ECO:0000313" key="2">
    <source>
        <dbReference type="Proteomes" id="UP000225706"/>
    </source>
</evidence>
<dbReference type="GO" id="GO:0061630">
    <property type="term" value="F:ubiquitin protein ligase activity"/>
    <property type="evidence" value="ECO:0007669"/>
    <property type="project" value="TreeGrafter"/>
</dbReference>
<dbReference type="SUPFAM" id="SSF101898">
    <property type="entry name" value="NHL repeat"/>
    <property type="match status" value="1"/>
</dbReference>
<gene>
    <name evidence="1" type="ORF">AWC38_SpisGene13872</name>
</gene>
<evidence type="ECO:0008006" key="3">
    <source>
        <dbReference type="Google" id="ProtNLM"/>
    </source>
</evidence>
<dbReference type="InterPro" id="IPR050952">
    <property type="entry name" value="TRIM-NHL_E3_ligases"/>
</dbReference>